<name>A0A915D5I3_9BILA</name>
<dbReference type="PANTHER" id="PTHR16017:SF0">
    <property type="entry name" value="WD REPEAT-CONTAINING PROTEIN 70"/>
    <property type="match status" value="1"/>
</dbReference>
<feature type="compositionally biased region" description="Polar residues" evidence="5">
    <location>
        <begin position="31"/>
        <end position="42"/>
    </location>
</feature>
<dbReference type="SUPFAM" id="SSF50978">
    <property type="entry name" value="WD40 repeat-like"/>
    <property type="match status" value="1"/>
</dbReference>
<organism evidence="6 7">
    <name type="scientific">Ditylenchus dipsaci</name>
    <dbReference type="NCBI Taxonomy" id="166011"/>
    <lineage>
        <taxon>Eukaryota</taxon>
        <taxon>Metazoa</taxon>
        <taxon>Ecdysozoa</taxon>
        <taxon>Nematoda</taxon>
        <taxon>Chromadorea</taxon>
        <taxon>Rhabditida</taxon>
        <taxon>Tylenchina</taxon>
        <taxon>Tylenchomorpha</taxon>
        <taxon>Sphaerularioidea</taxon>
        <taxon>Anguinidae</taxon>
        <taxon>Anguininae</taxon>
        <taxon>Ditylenchus</taxon>
    </lineage>
</organism>
<evidence type="ECO:0000256" key="2">
    <source>
        <dbReference type="ARBA" id="ARBA00022737"/>
    </source>
</evidence>
<feature type="compositionally biased region" description="Basic residues" evidence="5">
    <location>
        <begin position="1"/>
        <end position="30"/>
    </location>
</feature>
<dbReference type="PROSITE" id="PS50082">
    <property type="entry name" value="WD_REPEATS_2"/>
    <property type="match status" value="2"/>
</dbReference>
<feature type="region of interest" description="Disordered" evidence="5">
    <location>
        <begin position="1"/>
        <end position="81"/>
    </location>
</feature>
<keyword evidence="2" id="KW-0677">Repeat</keyword>
<dbReference type="InterPro" id="IPR051858">
    <property type="entry name" value="WD_repeat_GAD-1"/>
</dbReference>
<dbReference type="InterPro" id="IPR001680">
    <property type="entry name" value="WD40_rpt"/>
</dbReference>
<sequence>MPKSKKKCPKKQQKAKKQLKKQLYRVKSLNKQKMQGSVQDNLISIPWSRKASKKRKSEQPMGDRMLRSQKSSKKQEKSSLQIPKAQLQELLTLMETQWTMMLDPPCRLEDDDGFDEKLTVSMLIPAACEATINHGASSECHVINDIAFNGNGETLLVATGNCQLKLLDRQGKQWCETIRGDQYLVDLSNTKGHTAAVNACCWNPLVKSEFLTCSDDGTLRIWDTGDFKSITKCINQQRKVIKTKNASGKPGCDDGSIQIWKNGKMFVNTTYLNRNAHRGALTSLQFSPDGKRILSRSMDDTLKLFDLKNFKEPLKCVSNLENMFIQTDCGYSPHAEFVFTGTSSKTKTGESGSLLFFDSESLELLYKIEYPTQGCIRTIWHPKINQLLCSGALLCAERPVKRSRQSEIVREELILSPLTLEMFQPRGEEGEERKSLNGE</sequence>
<dbReference type="SMART" id="SM00320">
    <property type="entry name" value="WD40"/>
    <property type="match status" value="3"/>
</dbReference>
<feature type="repeat" description="WD" evidence="4">
    <location>
        <begin position="274"/>
        <end position="315"/>
    </location>
</feature>
<evidence type="ECO:0000256" key="4">
    <source>
        <dbReference type="PROSITE-ProRule" id="PRU00221"/>
    </source>
</evidence>
<evidence type="ECO:0000313" key="7">
    <source>
        <dbReference type="WBParaSite" id="jg16262"/>
    </source>
</evidence>
<dbReference type="Proteomes" id="UP000887574">
    <property type="component" value="Unplaced"/>
</dbReference>
<evidence type="ECO:0000256" key="5">
    <source>
        <dbReference type="SAM" id="MobiDB-lite"/>
    </source>
</evidence>
<dbReference type="Pfam" id="PF00400">
    <property type="entry name" value="WD40"/>
    <property type="match status" value="2"/>
</dbReference>
<dbReference type="GO" id="GO:0005634">
    <property type="term" value="C:nucleus"/>
    <property type="evidence" value="ECO:0007669"/>
    <property type="project" value="TreeGrafter"/>
</dbReference>
<evidence type="ECO:0000313" key="6">
    <source>
        <dbReference type="Proteomes" id="UP000887574"/>
    </source>
</evidence>
<protein>
    <submittedName>
        <fullName evidence="7">Uncharacterized protein</fullName>
    </submittedName>
</protein>
<comment type="similarity">
    <text evidence="3">Belongs to the WD repeat GAD-1 family.</text>
</comment>
<keyword evidence="6" id="KW-1185">Reference proteome</keyword>
<dbReference type="GO" id="GO:0035861">
    <property type="term" value="C:site of double-strand break"/>
    <property type="evidence" value="ECO:0007669"/>
    <property type="project" value="TreeGrafter"/>
</dbReference>
<dbReference type="PROSITE" id="PS50294">
    <property type="entry name" value="WD_REPEATS_REGION"/>
    <property type="match status" value="2"/>
</dbReference>
<reference evidence="7" key="1">
    <citation type="submission" date="2022-11" db="UniProtKB">
        <authorList>
            <consortium name="WormBaseParasite"/>
        </authorList>
    </citation>
    <scope>IDENTIFICATION</scope>
</reference>
<dbReference type="Gene3D" id="2.130.10.10">
    <property type="entry name" value="YVTN repeat-like/Quinoprotein amine dehydrogenase"/>
    <property type="match status" value="1"/>
</dbReference>
<dbReference type="InterPro" id="IPR015943">
    <property type="entry name" value="WD40/YVTN_repeat-like_dom_sf"/>
</dbReference>
<dbReference type="WBParaSite" id="jg16262">
    <property type="protein sequence ID" value="jg16262"/>
    <property type="gene ID" value="jg16262"/>
</dbReference>
<evidence type="ECO:0000256" key="1">
    <source>
        <dbReference type="ARBA" id="ARBA00022574"/>
    </source>
</evidence>
<evidence type="ECO:0000256" key="3">
    <source>
        <dbReference type="ARBA" id="ARBA00038343"/>
    </source>
</evidence>
<dbReference type="PANTHER" id="PTHR16017">
    <property type="entry name" value="GASTRULATION DEFECTIVE PROTEIN 1-RELATED"/>
    <property type="match status" value="1"/>
</dbReference>
<dbReference type="InterPro" id="IPR036322">
    <property type="entry name" value="WD40_repeat_dom_sf"/>
</dbReference>
<proteinExistence type="inferred from homology"/>
<dbReference type="AlphaFoldDB" id="A0A915D5I3"/>
<accession>A0A915D5I3</accession>
<feature type="repeat" description="WD" evidence="4">
    <location>
        <begin position="190"/>
        <end position="232"/>
    </location>
</feature>
<keyword evidence="1 4" id="KW-0853">WD repeat</keyword>